<gene>
    <name evidence="2" type="ORF">VP01_3903g3</name>
</gene>
<organism evidence="2 3">
    <name type="scientific">Puccinia sorghi</name>
    <dbReference type="NCBI Taxonomy" id="27349"/>
    <lineage>
        <taxon>Eukaryota</taxon>
        <taxon>Fungi</taxon>
        <taxon>Dikarya</taxon>
        <taxon>Basidiomycota</taxon>
        <taxon>Pucciniomycotina</taxon>
        <taxon>Pucciniomycetes</taxon>
        <taxon>Pucciniales</taxon>
        <taxon>Pucciniaceae</taxon>
        <taxon>Puccinia</taxon>
    </lineage>
</organism>
<dbReference type="VEuPathDB" id="FungiDB:VP01_3903g3"/>
<protein>
    <submittedName>
        <fullName evidence="2">Uncharacterized protein</fullName>
    </submittedName>
</protein>
<dbReference type="AlphaFoldDB" id="A0A0L6USN6"/>
<evidence type="ECO:0000313" key="3">
    <source>
        <dbReference type="Proteomes" id="UP000037035"/>
    </source>
</evidence>
<name>A0A0L6USN6_9BASI</name>
<feature type="region of interest" description="Disordered" evidence="1">
    <location>
        <begin position="328"/>
        <end position="351"/>
    </location>
</feature>
<feature type="region of interest" description="Disordered" evidence="1">
    <location>
        <begin position="223"/>
        <end position="292"/>
    </location>
</feature>
<accession>A0A0L6USN6</accession>
<comment type="caution">
    <text evidence="2">The sequence shown here is derived from an EMBL/GenBank/DDBJ whole genome shotgun (WGS) entry which is preliminary data.</text>
</comment>
<feature type="compositionally biased region" description="Polar residues" evidence="1">
    <location>
        <begin position="260"/>
        <end position="276"/>
    </location>
</feature>
<keyword evidence="3" id="KW-1185">Reference proteome</keyword>
<sequence>MNMSSAAATAETRSHPLAYISSTSCPLNLLQSILQPIIKLPLKVLGRLESPPKPINKPVRNHLCSCKDYALPSITSLSTLLPQRRRPPLNHLSTLLLQQRTPLNHLFTPLLQRRRYRLNQQSTNPGCPYQQNEPSIPSLSSSTDQLRMSARNQNGSLKHKAEHPAWLSMILAAPVPYQLSCSQMKHILINHHVNVTCDDKLSILEDSRLFLRLATSENPLKMQQKNWKCTQEDRTQKRRSSYLAAKGTLSTRQSTEECTEQYQPRQPSTTPSQSNDLELPNDMLTPSENANSYESPLCSTSNLALFGSTAAPIIFTLVESFAAPYRPQPHTPYKHEEALGSHHSNSELPGLSDDQQVTLLFNEDSLLAHQSFCSPLNSTPATSVNCPQEQKFSDESHQNEPTPGLSDQTTNWTRPNGHTKASQTTRMRRPQIHPCRIPLWIPHLQFVISTWMKNTSLVLPWIMNVCLVLACPLTTAMCNHLQFLPTPIKSPSLSLRPIDRKHLNHKKIINCHVSGTYFSFHSYKAYLKAHGFAFKSCDLKPHITKIYEALRTWLLAQNLQRNAYPLAIFQHVSKVQSKYRQRKVSPWTSGPSKHGQCKHSHLENDKTALTSPPLLFSENFTEGPCSSPSQQFMQSLIFNSRTSNRSTQPGAAMLATSLNQSPESISFEWEENIN</sequence>
<reference evidence="2 3" key="1">
    <citation type="submission" date="2015-08" db="EMBL/GenBank/DDBJ databases">
        <title>Next Generation Sequencing and Analysis of the Genome of Puccinia sorghi L Schw, the Causal Agent of Maize Common Rust.</title>
        <authorList>
            <person name="Rochi L."/>
            <person name="Burguener G."/>
            <person name="Darino M."/>
            <person name="Turjanski A."/>
            <person name="Kreff E."/>
            <person name="Dieguez M.J."/>
            <person name="Sacco F."/>
        </authorList>
    </citation>
    <scope>NUCLEOTIDE SEQUENCE [LARGE SCALE GENOMIC DNA]</scope>
    <source>
        <strain evidence="2 3">RO10H11247</strain>
    </source>
</reference>
<evidence type="ECO:0000256" key="1">
    <source>
        <dbReference type="SAM" id="MobiDB-lite"/>
    </source>
</evidence>
<feature type="compositionally biased region" description="Polar residues" evidence="1">
    <location>
        <begin position="399"/>
        <end position="425"/>
    </location>
</feature>
<evidence type="ECO:0000313" key="2">
    <source>
        <dbReference type="EMBL" id="KNZ51563.1"/>
    </source>
</evidence>
<proteinExistence type="predicted"/>
<feature type="region of interest" description="Disordered" evidence="1">
    <location>
        <begin position="384"/>
        <end position="428"/>
    </location>
</feature>
<dbReference type="Proteomes" id="UP000037035">
    <property type="component" value="Unassembled WGS sequence"/>
</dbReference>
<feature type="compositionally biased region" description="Polar residues" evidence="1">
    <location>
        <begin position="342"/>
        <end position="351"/>
    </location>
</feature>
<dbReference type="EMBL" id="LAVV01008950">
    <property type="protein sequence ID" value="KNZ51563.1"/>
    <property type="molecule type" value="Genomic_DNA"/>
</dbReference>